<evidence type="ECO:0000313" key="5">
    <source>
        <dbReference type="Proteomes" id="UP000196027"/>
    </source>
</evidence>
<feature type="compositionally biased region" description="Low complexity" evidence="1">
    <location>
        <begin position="499"/>
        <end position="512"/>
    </location>
</feature>
<dbReference type="Pfam" id="PF18582">
    <property type="entry name" value="HZS_alpha"/>
    <property type="match status" value="1"/>
</dbReference>
<gene>
    <name evidence="4" type="ORF">OLMES_2021</name>
</gene>
<dbReference type="RefSeq" id="WP_087461123.1">
    <property type="nucleotide sequence ID" value="NZ_CP021425.1"/>
</dbReference>
<evidence type="ECO:0000259" key="3">
    <source>
        <dbReference type="Pfam" id="PF18582"/>
    </source>
</evidence>
<keyword evidence="2" id="KW-0732">Signal</keyword>
<feature type="region of interest" description="Disordered" evidence="1">
    <location>
        <begin position="967"/>
        <end position="999"/>
    </location>
</feature>
<dbReference type="Proteomes" id="UP000196027">
    <property type="component" value="Chromosome"/>
</dbReference>
<accession>A0A1Y0I9J1</accession>
<evidence type="ECO:0000256" key="1">
    <source>
        <dbReference type="SAM" id="MobiDB-lite"/>
    </source>
</evidence>
<evidence type="ECO:0000256" key="2">
    <source>
        <dbReference type="SAM" id="SignalP"/>
    </source>
</evidence>
<dbReference type="SUPFAM" id="SSF82171">
    <property type="entry name" value="DPP6 N-terminal domain-like"/>
    <property type="match status" value="1"/>
</dbReference>
<protein>
    <recommendedName>
        <fullName evidence="3">Hydrazine synthase alpha subunit middle domain-containing protein</fullName>
    </recommendedName>
</protein>
<dbReference type="InterPro" id="IPR011042">
    <property type="entry name" value="6-blade_b-propeller_TolB-like"/>
</dbReference>
<organism evidence="4 5">
    <name type="scientific">Oleiphilus messinensis</name>
    <dbReference type="NCBI Taxonomy" id="141451"/>
    <lineage>
        <taxon>Bacteria</taxon>
        <taxon>Pseudomonadati</taxon>
        <taxon>Pseudomonadota</taxon>
        <taxon>Gammaproteobacteria</taxon>
        <taxon>Oceanospirillales</taxon>
        <taxon>Oleiphilaceae</taxon>
        <taxon>Oleiphilus</taxon>
    </lineage>
</organism>
<feature type="signal peptide" evidence="2">
    <location>
        <begin position="1"/>
        <end position="25"/>
    </location>
</feature>
<feature type="compositionally biased region" description="Low complexity" evidence="1">
    <location>
        <begin position="988"/>
        <end position="998"/>
    </location>
</feature>
<dbReference type="Gene3D" id="2.120.10.30">
    <property type="entry name" value="TolB, C-terminal domain"/>
    <property type="match status" value="1"/>
</dbReference>
<keyword evidence="5" id="KW-1185">Reference proteome</keyword>
<evidence type="ECO:0000313" key="4">
    <source>
        <dbReference type="EMBL" id="ARU56094.1"/>
    </source>
</evidence>
<feature type="region of interest" description="Disordered" evidence="1">
    <location>
        <begin position="786"/>
        <end position="806"/>
    </location>
</feature>
<reference evidence="4 5" key="1">
    <citation type="submission" date="2017-05" db="EMBL/GenBank/DDBJ databases">
        <title>Genomic insights into alkan degradation activity of Oleiphilus messinensis.</title>
        <authorList>
            <person name="Kozyavkin S.A."/>
            <person name="Slesarev A.I."/>
            <person name="Golyshin P.N."/>
            <person name="Korzhenkov A."/>
            <person name="Golyshina O.N."/>
            <person name="Toshchakov S.V."/>
        </authorList>
    </citation>
    <scope>NUCLEOTIDE SEQUENCE [LARGE SCALE GENOMIC DNA]</scope>
    <source>
        <strain evidence="4 5">ME102</strain>
    </source>
</reference>
<feature type="region of interest" description="Disordered" evidence="1">
    <location>
        <begin position="482"/>
        <end position="516"/>
    </location>
</feature>
<sequence length="1308" mass="145014">MFRIQQHLLSALTCALLLLSNTIFAAVNYDIVYVKQPRNGDDAHIVWPEVFHPGRLEPNSDLILLHPDGSEEVLVDTEFGAVTDPFVSFDGEWVYYSLFHDLRRENLNTQRGDLPKQGSDIYRIHIPTRKVERLTHQEFTPNTGTGDWDESNPVNPDRSKNRLGYGILNTGPAPLAGGKIMFTSNRNGFRPTKNYTFPTMQLFVMDEDGKNVTPIAPMSIGSALHPTPLADGRVLFSTYESQGLRDRRLWGIWSIWPDGRKWEPVISAFRFAKAFHFMTQLSDQSLVVEDYYNLNNFGFGALYRIPQATSATGPRFHSANASENPKIRTENAYGYFQMPFTPKGMYSVTPLSSSADDAATDGYGKYTHPSAAPGNDLLVAWSDGPVNRLKRPTPWPAVDSGIYIIHDGDPVNDITQLELIKNDSQYNEVWPRAVVPYKSIYGIDEPAKLPWLPNDGSQHAQLPEGTPYGLIGTSSFYNRETTPGAADAEKPFSGLDVFNTSQNNQSSNWNTQGSDAGQYSNSDIWAVRILSMEPNPDRGYGPHSSPQGGIFFKNHANERLRILGEIPLRKFGSNGEPILDPQGNPDTSFLAKIPADTPFTFQTIDRNGMVLNMAQTWHQVRPGEVRNDCGGCHAHSQEPVKFSDTAAAKPDYEIWDLTQSTPLITQSGNGEPDVIKVPETVANIEFYQDIRPVLQEKCTSCHSASNTPIPAQLVLDDISETDGLPGDYKRLCSDKDAEYGIPPLVTVGSKPKWRQTNASRYVRQFQSRRSLLMWKLFGERLDGWRNEDHPSASVPGDRSTLPEGTRVNDSDLDFIGSVMPIPGHGVEPLSIDEKMNFARWIDLGCPIDLSLNSSHEGYGWFSDDLRPTLTIAAPRAGVNPVPPSAIKIGIADAFSGINRASLRVTADFEVNGLAAGTDLSAEFSDLGGNVLSLPLTTSLTAGMPGTVYVEVADMQGNITREARSFSIAIDDSNPPNDDNPPDDDTPDDNASGGNNDGNTTSYLTISDTTLFSYSSSQDNNGTVALSDDGLAITLQGNLWKQIEYPLTITENTVLEFQFRSLHEGEIHGIGVDYARDEINSSYNFQLFGTQRWGLQNYHRSPPLGDWVAFEIPIGKYFTGEFKGINLINDHDVNTPEANSQFKNIRLFEVKPEPPVTNLEVAIEPTKLHSYDGNQDSNGTADISDDGRTLELSGNTWKQLTAAIRVEPETVLVFEFRAGAQGDIHGIGLDVQQQEISSQYNFQLYGTQRWGIQDFHEYNGADWRQFIIPIGEYFTGDFTGINFINDHDIAIPTAQSAFRNVRVLTAEKE</sequence>
<feature type="domain" description="Hydrazine synthase alpha subunit middle" evidence="3">
    <location>
        <begin position="584"/>
        <end position="633"/>
    </location>
</feature>
<feature type="chain" id="PRO_5013005289" description="Hydrazine synthase alpha subunit middle domain-containing protein" evidence="2">
    <location>
        <begin position="26"/>
        <end position="1308"/>
    </location>
</feature>
<dbReference type="InterPro" id="IPR040698">
    <property type="entry name" value="HZS_alpha_mid"/>
</dbReference>
<proteinExistence type="predicted"/>
<dbReference type="EMBL" id="CP021425">
    <property type="protein sequence ID" value="ARU56094.1"/>
    <property type="molecule type" value="Genomic_DNA"/>
</dbReference>
<name>A0A1Y0I9J1_9GAMM</name>
<dbReference type="KEGG" id="ome:OLMES_2021"/>
<dbReference type="OrthoDB" id="221261at2"/>